<feature type="region of interest" description="Disordered" evidence="1">
    <location>
        <begin position="53"/>
        <end position="130"/>
    </location>
</feature>
<dbReference type="EMBL" id="UYJE01006668">
    <property type="protein sequence ID" value="VDI47950.1"/>
    <property type="molecule type" value="Genomic_DNA"/>
</dbReference>
<sequence>MEDLQKKRPRLTMLKNTGVSQEEQVEEQPQFYIMSEAGYFNPQQVQQLPDDERMAAPKPPYNMPAQQTVRSRGYSGMPPTSYQNTMTMNPVPTQRPPSGPGMTAPQPKKQKRERKILSIIDPNTGKDLMSDVISLRSTPPKSIGSRGQSSSESIEVCLKINQIEVF</sequence>
<organism evidence="2 3">
    <name type="scientific">Mytilus galloprovincialis</name>
    <name type="common">Mediterranean mussel</name>
    <dbReference type="NCBI Taxonomy" id="29158"/>
    <lineage>
        <taxon>Eukaryota</taxon>
        <taxon>Metazoa</taxon>
        <taxon>Spiralia</taxon>
        <taxon>Lophotrochozoa</taxon>
        <taxon>Mollusca</taxon>
        <taxon>Bivalvia</taxon>
        <taxon>Autobranchia</taxon>
        <taxon>Pteriomorphia</taxon>
        <taxon>Mytilida</taxon>
        <taxon>Mytiloidea</taxon>
        <taxon>Mytilidae</taxon>
        <taxon>Mytilinae</taxon>
        <taxon>Mytilus</taxon>
    </lineage>
</organism>
<dbReference type="AlphaFoldDB" id="A0A8B6FFK0"/>
<dbReference type="Proteomes" id="UP000596742">
    <property type="component" value="Unassembled WGS sequence"/>
</dbReference>
<protein>
    <submittedName>
        <fullName evidence="2">Uncharacterized protein</fullName>
    </submittedName>
</protein>
<evidence type="ECO:0000256" key="1">
    <source>
        <dbReference type="SAM" id="MobiDB-lite"/>
    </source>
</evidence>
<accession>A0A8B6FFK0</accession>
<reference evidence="2" key="1">
    <citation type="submission" date="2018-11" db="EMBL/GenBank/DDBJ databases">
        <authorList>
            <person name="Alioto T."/>
            <person name="Alioto T."/>
        </authorList>
    </citation>
    <scope>NUCLEOTIDE SEQUENCE</scope>
</reference>
<feature type="compositionally biased region" description="Polar residues" evidence="1">
    <location>
        <begin position="78"/>
        <end position="92"/>
    </location>
</feature>
<proteinExistence type="predicted"/>
<evidence type="ECO:0000313" key="2">
    <source>
        <dbReference type="EMBL" id="VDI47950.1"/>
    </source>
</evidence>
<keyword evidence="3" id="KW-1185">Reference proteome</keyword>
<dbReference type="OrthoDB" id="10500932at2759"/>
<feature type="region of interest" description="Disordered" evidence="1">
    <location>
        <begin position="1"/>
        <end position="25"/>
    </location>
</feature>
<name>A0A8B6FFK0_MYTGA</name>
<gene>
    <name evidence="2" type="ORF">MGAL_10B087789</name>
</gene>
<evidence type="ECO:0000313" key="3">
    <source>
        <dbReference type="Proteomes" id="UP000596742"/>
    </source>
</evidence>
<comment type="caution">
    <text evidence="2">The sequence shown here is derived from an EMBL/GenBank/DDBJ whole genome shotgun (WGS) entry which is preliminary data.</text>
</comment>